<evidence type="ECO:0000256" key="2">
    <source>
        <dbReference type="ARBA" id="ARBA00009784"/>
    </source>
</evidence>
<evidence type="ECO:0000256" key="3">
    <source>
        <dbReference type="ARBA" id="ARBA00022475"/>
    </source>
</evidence>
<feature type="transmembrane region" description="Helical" evidence="7">
    <location>
        <begin position="153"/>
        <end position="175"/>
    </location>
</feature>
<keyword evidence="4 7" id="KW-0812">Transmembrane</keyword>
<name>A0A977KWI0_9CYAN</name>
<keyword evidence="5 7" id="KW-1133">Transmembrane helix</keyword>
<comment type="subcellular location">
    <subcellularLocation>
        <location evidence="1 7">Cell membrane</location>
        <topology evidence="1 7">Multi-pass membrane protein</topology>
    </subcellularLocation>
</comment>
<dbReference type="InterPro" id="IPR037272">
    <property type="entry name" value="SNS_sf"/>
</dbReference>
<keyword evidence="6 7" id="KW-0472">Membrane</keyword>
<dbReference type="EMBL" id="CP073041">
    <property type="protein sequence ID" value="UXE59870.1"/>
    <property type="molecule type" value="Genomic_DNA"/>
</dbReference>
<protein>
    <recommendedName>
        <fullName evidence="7">UPF0056 membrane protein</fullName>
    </recommendedName>
</protein>
<dbReference type="KEGG" id="wna:KA717_29875"/>
<dbReference type="Pfam" id="PF01914">
    <property type="entry name" value="MarC"/>
    <property type="match status" value="1"/>
</dbReference>
<sequence length="226" mass="24285">MEFSFLSNFAITLFALLNPIGMLPVFISYTANERKEVQRLVALFVSLTVMALLLVFLLIGAPILQFFGVSLNSFRIAGGILLLIIGIGIVNGKSSDNKEEIVTTAASNYLTQAKSIYSQIVIPMAMPLLVGPGVIANVILYSSEASSKIGTGLAIELILMIVLVSFLVFAILAAGKFLQKMIGNIGLNITQRIMGLFVAAIGVQFMVTGIINIFVSKIIPELSKIK</sequence>
<dbReference type="InterPro" id="IPR002771">
    <property type="entry name" value="Multi_antbiot-R_MarC"/>
</dbReference>
<dbReference type="SUPFAM" id="SSF161070">
    <property type="entry name" value="SNF-like"/>
    <property type="match status" value="1"/>
</dbReference>
<accession>A0A977KWI0</accession>
<dbReference type="AlphaFoldDB" id="A0A977KWI0"/>
<proteinExistence type="inferred from homology"/>
<dbReference type="PANTHER" id="PTHR33508:SF1">
    <property type="entry name" value="UPF0056 MEMBRANE PROTEIN YHCE"/>
    <property type="match status" value="1"/>
</dbReference>
<feature type="transmembrane region" description="Helical" evidence="7">
    <location>
        <begin position="196"/>
        <end position="219"/>
    </location>
</feature>
<dbReference type="NCBIfam" id="TIGR00427">
    <property type="entry name" value="NAAT family transporter"/>
    <property type="match status" value="1"/>
</dbReference>
<evidence type="ECO:0000313" key="8">
    <source>
        <dbReference type="EMBL" id="UXE59870.1"/>
    </source>
</evidence>
<evidence type="ECO:0000256" key="5">
    <source>
        <dbReference type="ARBA" id="ARBA00022989"/>
    </source>
</evidence>
<evidence type="ECO:0000256" key="1">
    <source>
        <dbReference type="ARBA" id="ARBA00004651"/>
    </source>
</evidence>
<organism evidence="8">
    <name type="scientific">Woronichinia naegeliana WA131</name>
    <dbReference type="NCBI Taxonomy" id="2824559"/>
    <lineage>
        <taxon>Bacteria</taxon>
        <taxon>Bacillati</taxon>
        <taxon>Cyanobacteriota</taxon>
        <taxon>Cyanophyceae</taxon>
        <taxon>Synechococcales</taxon>
        <taxon>Coelosphaeriaceae</taxon>
        <taxon>Woronichinia</taxon>
    </lineage>
</organism>
<feature type="transmembrane region" description="Helical" evidence="7">
    <location>
        <begin position="6"/>
        <end position="29"/>
    </location>
</feature>
<dbReference type="GO" id="GO:0005886">
    <property type="term" value="C:plasma membrane"/>
    <property type="evidence" value="ECO:0007669"/>
    <property type="project" value="UniProtKB-SubCell"/>
</dbReference>
<gene>
    <name evidence="8" type="ORF">KA717_29875</name>
</gene>
<feature type="transmembrane region" description="Helical" evidence="7">
    <location>
        <begin position="73"/>
        <end position="90"/>
    </location>
</feature>
<keyword evidence="3" id="KW-1003">Cell membrane</keyword>
<evidence type="ECO:0000256" key="4">
    <source>
        <dbReference type="ARBA" id="ARBA00022692"/>
    </source>
</evidence>
<reference evidence="8" key="1">
    <citation type="submission" date="2021-04" db="EMBL/GenBank/DDBJ databases">
        <title>Genome sequence of Woronichinia naegeliana from Washington state freshwater lake bloom.</title>
        <authorList>
            <person name="Dreher T.W."/>
        </authorList>
    </citation>
    <scope>NUCLEOTIDE SEQUENCE</scope>
    <source>
        <strain evidence="8">WA131</strain>
    </source>
</reference>
<feature type="transmembrane region" description="Helical" evidence="7">
    <location>
        <begin position="120"/>
        <end position="141"/>
    </location>
</feature>
<evidence type="ECO:0000256" key="6">
    <source>
        <dbReference type="ARBA" id="ARBA00023136"/>
    </source>
</evidence>
<feature type="transmembrane region" description="Helical" evidence="7">
    <location>
        <begin position="41"/>
        <end position="67"/>
    </location>
</feature>
<comment type="similarity">
    <text evidence="2 7">Belongs to the UPF0056 (MarC) family.</text>
</comment>
<dbReference type="Proteomes" id="UP001065613">
    <property type="component" value="Chromosome"/>
</dbReference>
<evidence type="ECO:0000256" key="7">
    <source>
        <dbReference type="RuleBase" id="RU362048"/>
    </source>
</evidence>
<dbReference type="PANTHER" id="PTHR33508">
    <property type="entry name" value="UPF0056 MEMBRANE PROTEIN YHCE"/>
    <property type="match status" value="1"/>
</dbReference>